<sequence length="54" mass="6330">FSLQKLVVSAFFVTKACSLWFFSLQKFVILQKFVVSAFSHYKSLYCLLFHCKSL</sequence>
<proteinExistence type="predicted"/>
<dbReference type="AlphaFoldDB" id="A0A0C9X4W5"/>
<evidence type="ECO:0000313" key="3">
    <source>
        <dbReference type="Proteomes" id="UP000054477"/>
    </source>
</evidence>
<keyword evidence="1" id="KW-0812">Transmembrane</keyword>
<organism evidence="2 3">
    <name type="scientific">Laccaria amethystina LaAM-08-1</name>
    <dbReference type="NCBI Taxonomy" id="1095629"/>
    <lineage>
        <taxon>Eukaryota</taxon>
        <taxon>Fungi</taxon>
        <taxon>Dikarya</taxon>
        <taxon>Basidiomycota</taxon>
        <taxon>Agaricomycotina</taxon>
        <taxon>Agaricomycetes</taxon>
        <taxon>Agaricomycetidae</taxon>
        <taxon>Agaricales</taxon>
        <taxon>Agaricineae</taxon>
        <taxon>Hydnangiaceae</taxon>
        <taxon>Laccaria</taxon>
    </lineage>
</organism>
<dbReference type="HOGENOM" id="CLU_3055998_0_0_1"/>
<feature type="transmembrane region" description="Helical" evidence="1">
    <location>
        <begin position="6"/>
        <end position="24"/>
    </location>
</feature>
<gene>
    <name evidence="2" type="ORF">K443DRAFT_113202</name>
</gene>
<keyword evidence="1" id="KW-0472">Membrane</keyword>
<feature type="non-terminal residue" evidence="2">
    <location>
        <position position="1"/>
    </location>
</feature>
<name>A0A0C9X4W5_9AGAR</name>
<accession>A0A0C9X4W5</accession>
<keyword evidence="3" id="KW-1185">Reference proteome</keyword>
<evidence type="ECO:0000256" key="1">
    <source>
        <dbReference type="SAM" id="Phobius"/>
    </source>
</evidence>
<protein>
    <submittedName>
        <fullName evidence="2">Uncharacterized protein</fullName>
    </submittedName>
</protein>
<reference evidence="3" key="2">
    <citation type="submission" date="2015-01" db="EMBL/GenBank/DDBJ databases">
        <title>Evolutionary Origins and Diversification of the Mycorrhizal Mutualists.</title>
        <authorList>
            <consortium name="DOE Joint Genome Institute"/>
            <consortium name="Mycorrhizal Genomics Consortium"/>
            <person name="Kohler A."/>
            <person name="Kuo A."/>
            <person name="Nagy L.G."/>
            <person name="Floudas D."/>
            <person name="Copeland A."/>
            <person name="Barry K.W."/>
            <person name="Cichocki N."/>
            <person name="Veneault-Fourrey C."/>
            <person name="LaButti K."/>
            <person name="Lindquist E.A."/>
            <person name="Lipzen A."/>
            <person name="Lundell T."/>
            <person name="Morin E."/>
            <person name="Murat C."/>
            <person name="Riley R."/>
            <person name="Ohm R."/>
            <person name="Sun H."/>
            <person name="Tunlid A."/>
            <person name="Henrissat B."/>
            <person name="Grigoriev I.V."/>
            <person name="Hibbett D.S."/>
            <person name="Martin F."/>
        </authorList>
    </citation>
    <scope>NUCLEOTIDE SEQUENCE [LARGE SCALE GENOMIC DNA]</scope>
    <source>
        <strain evidence="3">LaAM-08-1</strain>
    </source>
</reference>
<dbReference type="EMBL" id="KN838892">
    <property type="protein sequence ID" value="KIJ92686.1"/>
    <property type="molecule type" value="Genomic_DNA"/>
</dbReference>
<reference evidence="2 3" key="1">
    <citation type="submission" date="2014-04" db="EMBL/GenBank/DDBJ databases">
        <authorList>
            <consortium name="DOE Joint Genome Institute"/>
            <person name="Kuo A."/>
            <person name="Kohler A."/>
            <person name="Nagy L.G."/>
            <person name="Floudas D."/>
            <person name="Copeland A."/>
            <person name="Barry K.W."/>
            <person name="Cichocki N."/>
            <person name="Veneault-Fourrey C."/>
            <person name="LaButti K."/>
            <person name="Lindquist E.A."/>
            <person name="Lipzen A."/>
            <person name="Lundell T."/>
            <person name="Morin E."/>
            <person name="Murat C."/>
            <person name="Sun H."/>
            <person name="Tunlid A."/>
            <person name="Henrissat B."/>
            <person name="Grigoriev I.V."/>
            <person name="Hibbett D.S."/>
            <person name="Martin F."/>
            <person name="Nordberg H.P."/>
            <person name="Cantor M.N."/>
            <person name="Hua S.X."/>
        </authorList>
    </citation>
    <scope>NUCLEOTIDE SEQUENCE [LARGE SCALE GENOMIC DNA]</scope>
    <source>
        <strain evidence="2 3">LaAM-08-1</strain>
    </source>
</reference>
<evidence type="ECO:0000313" key="2">
    <source>
        <dbReference type="EMBL" id="KIJ92686.1"/>
    </source>
</evidence>
<dbReference type="Proteomes" id="UP000054477">
    <property type="component" value="Unassembled WGS sequence"/>
</dbReference>
<keyword evidence="1" id="KW-1133">Transmembrane helix</keyword>